<dbReference type="Proteomes" id="UP000293342">
    <property type="component" value="Unassembled WGS sequence"/>
</dbReference>
<evidence type="ECO:0000313" key="2">
    <source>
        <dbReference type="EMBL" id="TCC35266.1"/>
    </source>
</evidence>
<keyword evidence="1" id="KW-0812">Transmembrane</keyword>
<dbReference type="Pfam" id="PF14329">
    <property type="entry name" value="DUF4386"/>
    <property type="match status" value="1"/>
</dbReference>
<evidence type="ECO:0000256" key="1">
    <source>
        <dbReference type="SAM" id="Phobius"/>
    </source>
</evidence>
<comment type="caution">
    <text evidence="2">The sequence shown here is derived from an EMBL/GenBank/DDBJ whole genome shotgun (WGS) entry which is preliminary data.</text>
</comment>
<organism evidence="2 3">
    <name type="scientific">Kribbella capetownensis</name>
    <dbReference type="NCBI Taxonomy" id="1572659"/>
    <lineage>
        <taxon>Bacteria</taxon>
        <taxon>Bacillati</taxon>
        <taxon>Actinomycetota</taxon>
        <taxon>Actinomycetes</taxon>
        <taxon>Propionibacteriales</taxon>
        <taxon>Kribbellaceae</taxon>
        <taxon>Kribbella</taxon>
    </lineage>
</organism>
<dbReference type="AlphaFoldDB" id="A0A4R0IUR1"/>
<dbReference type="OrthoDB" id="1176146at2"/>
<keyword evidence="1" id="KW-1133">Transmembrane helix</keyword>
<gene>
    <name evidence="2" type="ORF">E0H75_41510</name>
</gene>
<keyword evidence="1" id="KW-0472">Membrane</keyword>
<reference evidence="2 3" key="1">
    <citation type="submission" date="2019-02" db="EMBL/GenBank/DDBJ databases">
        <title>Kribbella capetownensis sp. nov. and Kribbella speibonae sp. nov., isolated from soil.</title>
        <authorList>
            <person name="Curtis S.M."/>
            <person name="Norton I."/>
            <person name="Everest G.J."/>
            <person name="Meyers P.R."/>
        </authorList>
    </citation>
    <scope>NUCLEOTIDE SEQUENCE [LARGE SCALE GENOMIC DNA]</scope>
    <source>
        <strain evidence="2 3">YM53</strain>
    </source>
</reference>
<proteinExistence type="predicted"/>
<dbReference type="InterPro" id="IPR025495">
    <property type="entry name" value="DUF4386"/>
</dbReference>
<evidence type="ECO:0000313" key="3">
    <source>
        <dbReference type="Proteomes" id="UP000293342"/>
    </source>
</evidence>
<feature type="transmembrane region" description="Helical" evidence="1">
    <location>
        <begin position="28"/>
        <end position="49"/>
    </location>
</feature>
<keyword evidence="3" id="KW-1185">Reference proteome</keyword>
<protein>
    <submittedName>
        <fullName evidence="2">DUF4386 family protein</fullName>
    </submittedName>
</protein>
<sequence>MTDMGAGVLRCLQGELSRVPNVSTLRRTAIVAGLFYLATEVTSIPALLLHQPVLRNGNYIAGANADNSVLLGGFFELLLVVACIGSAVTLYPVVKRQSHSIALRLIAAGFNVSTITAISSPEVKGRTPLPLG</sequence>
<dbReference type="EMBL" id="SJKD01000017">
    <property type="protein sequence ID" value="TCC35266.1"/>
    <property type="molecule type" value="Genomic_DNA"/>
</dbReference>
<feature type="transmembrane region" description="Helical" evidence="1">
    <location>
        <begin position="69"/>
        <end position="94"/>
    </location>
</feature>
<name>A0A4R0IUR1_9ACTN</name>
<accession>A0A4R0IUR1</accession>